<evidence type="ECO:0008006" key="4">
    <source>
        <dbReference type="Google" id="ProtNLM"/>
    </source>
</evidence>
<proteinExistence type="predicted"/>
<dbReference type="EMBL" id="VIRV01000002">
    <property type="protein sequence ID" value="MBY0758039.1"/>
    <property type="molecule type" value="Genomic_DNA"/>
</dbReference>
<gene>
    <name evidence="2" type="ORF">FLB61_02815</name>
</gene>
<dbReference type="RefSeq" id="WP_087199874.1">
    <property type="nucleotide sequence ID" value="NZ_CP173660.1"/>
</dbReference>
<evidence type="ECO:0000313" key="3">
    <source>
        <dbReference type="Proteomes" id="UP000779049"/>
    </source>
</evidence>
<sequence>MEQTIVDVALSQGIWAVVAIFLLLYIVKSNEKRDANYQLLLTDLMDKFSILHEIKTDVENIQDILDKNLESPEKKT</sequence>
<reference evidence="2 3" key="1">
    <citation type="journal article" date="2020" name="New Microbes New Infect">
        <title>Sellimonas caecigallum sp. nov., description and genome sequence of a new member of the Sellimonas genus isolated from the cecum of feral chicken.</title>
        <authorList>
            <person name="Wongkuna S."/>
            <person name="Ghimire S."/>
            <person name="Antony L."/>
            <person name="Chankhamhaengdecha S."/>
            <person name="Janvilisri T."/>
            <person name="Scaria J."/>
        </authorList>
    </citation>
    <scope>NUCLEOTIDE SEQUENCE [LARGE SCALE GENOMIC DNA]</scope>
    <source>
        <strain evidence="2 3">SW451</strain>
    </source>
</reference>
<keyword evidence="1" id="KW-0812">Transmembrane</keyword>
<name>A0ABS7L4R3_9FIRM</name>
<keyword evidence="1" id="KW-0472">Membrane</keyword>
<dbReference type="InterPro" id="IPR024405">
    <property type="entry name" value="Phage_BhlA/UviB"/>
</dbReference>
<evidence type="ECO:0000256" key="1">
    <source>
        <dbReference type="SAM" id="Phobius"/>
    </source>
</evidence>
<comment type="caution">
    <text evidence="2">The sequence shown here is derived from an EMBL/GenBank/DDBJ whole genome shotgun (WGS) entry which is preliminary data.</text>
</comment>
<dbReference type="Proteomes" id="UP000779049">
    <property type="component" value="Unassembled WGS sequence"/>
</dbReference>
<organism evidence="2 3">
    <name type="scientific">Sellimonas caecigallum</name>
    <dbReference type="NCBI Taxonomy" id="2592333"/>
    <lineage>
        <taxon>Bacteria</taxon>
        <taxon>Bacillati</taxon>
        <taxon>Bacillota</taxon>
        <taxon>Clostridia</taxon>
        <taxon>Lachnospirales</taxon>
        <taxon>Lachnospiraceae</taxon>
        <taxon>Sellimonas</taxon>
    </lineage>
</organism>
<evidence type="ECO:0000313" key="2">
    <source>
        <dbReference type="EMBL" id="MBY0758039.1"/>
    </source>
</evidence>
<protein>
    <recommendedName>
        <fullName evidence="4">BhlA holin family protein</fullName>
    </recommendedName>
</protein>
<keyword evidence="1" id="KW-1133">Transmembrane helix</keyword>
<accession>A0ABS7L4R3</accession>
<feature type="transmembrane region" description="Helical" evidence="1">
    <location>
        <begin position="6"/>
        <end position="27"/>
    </location>
</feature>
<dbReference type="Pfam" id="PF10960">
    <property type="entry name" value="Holin_BhlA"/>
    <property type="match status" value="1"/>
</dbReference>
<keyword evidence="3" id="KW-1185">Reference proteome</keyword>